<dbReference type="AlphaFoldDB" id="A0A9P8WHA2"/>
<dbReference type="EMBL" id="JAGPYM010000003">
    <property type="protein sequence ID" value="KAH6897478.1"/>
    <property type="molecule type" value="Genomic_DNA"/>
</dbReference>
<evidence type="ECO:0000256" key="2">
    <source>
        <dbReference type="SAM" id="SignalP"/>
    </source>
</evidence>
<feature type="signal peptide" evidence="2">
    <location>
        <begin position="1"/>
        <end position="25"/>
    </location>
</feature>
<comment type="caution">
    <text evidence="3">The sequence shown here is derived from an EMBL/GenBank/DDBJ whole genome shotgun (WGS) entry which is preliminary data.</text>
</comment>
<organism evidence="3 4">
    <name type="scientific">Thelonectria olida</name>
    <dbReference type="NCBI Taxonomy" id="1576542"/>
    <lineage>
        <taxon>Eukaryota</taxon>
        <taxon>Fungi</taxon>
        <taxon>Dikarya</taxon>
        <taxon>Ascomycota</taxon>
        <taxon>Pezizomycotina</taxon>
        <taxon>Sordariomycetes</taxon>
        <taxon>Hypocreomycetidae</taxon>
        <taxon>Hypocreales</taxon>
        <taxon>Nectriaceae</taxon>
        <taxon>Thelonectria</taxon>
    </lineage>
</organism>
<evidence type="ECO:0000256" key="1">
    <source>
        <dbReference type="SAM" id="MobiDB-lite"/>
    </source>
</evidence>
<keyword evidence="4" id="KW-1185">Reference proteome</keyword>
<evidence type="ECO:0008006" key="5">
    <source>
        <dbReference type="Google" id="ProtNLM"/>
    </source>
</evidence>
<keyword evidence="2" id="KW-0732">Signal</keyword>
<accession>A0A9P8WHA2</accession>
<reference evidence="3 4" key="1">
    <citation type="journal article" date="2021" name="Nat. Commun.">
        <title>Genetic determinants of endophytism in the Arabidopsis root mycobiome.</title>
        <authorList>
            <person name="Mesny F."/>
            <person name="Miyauchi S."/>
            <person name="Thiergart T."/>
            <person name="Pickel B."/>
            <person name="Atanasova L."/>
            <person name="Karlsson M."/>
            <person name="Huettel B."/>
            <person name="Barry K.W."/>
            <person name="Haridas S."/>
            <person name="Chen C."/>
            <person name="Bauer D."/>
            <person name="Andreopoulos W."/>
            <person name="Pangilinan J."/>
            <person name="LaButti K."/>
            <person name="Riley R."/>
            <person name="Lipzen A."/>
            <person name="Clum A."/>
            <person name="Drula E."/>
            <person name="Henrissat B."/>
            <person name="Kohler A."/>
            <person name="Grigoriev I.V."/>
            <person name="Martin F.M."/>
            <person name="Hacquard S."/>
        </authorList>
    </citation>
    <scope>NUCLEOTIDE SEQUENCE [LARGE SCALE GENOMIC DNA]</scope>
    <source>
        <strain evidence="3 4">MPI-CAGE-CH-0241</strain>
    </source>
</reference>
<feature type="chain" id="PRO_5040480388" description="Secreted protein" evidence="2">
    <location>
        <begin position="26"/>
        <end position="169"/>
    </location>
</feature>
<name>A0A9P8WHA2_9HYPO</name>
<dbReference type="Proteomes" id="UP000777438">
    <property type="component" value="Unassembled WGS sequence"/>
</dbReference>
<proteinExistence type="predicted"/>
<protein>
    <recommendedName>
        <fullName evidence="5">Secreted protein</fullName>
    </recommendedName>
</protein>
<gene>
    <name evidence="3" type="ORF">B0T10DRAFT_186934</name>
</gene>
<evidence type="ECO:0000313" key="4">
    <source>
        <dbReference type="Proteomes" id="UP000777438"/>
    </source>
</evidence>
<sequence length="169" mass="18199">MLGNLVVLASFLFFFLVCRPHPTLAPPFSLSQAGEAPLRPPPPPPLNKNKVVFCDRRMHVVVVLVGKSGKQSPSEAFARPSSVKLSLLVAQRMHLLRPSRRSQSVSRRPKFLVLAFHMASTSSAAHGNGKSAVKGGDNKSIHVHAPPPFRDGFLSSSSGSPPHRLSSPT</sequence>
<feature type="region of interest" description="Disordered" evidence="1">
    <location>
        <begin position="123"/>
        <end position="169"/>
    </location>
</feature>
<feature type="compositionally biased region" description="Low complexity" evidence="1">
    <location>
        <begin position="155"/>
        <end position="169"/>
    </location>
</feature>
<evidence type="ECO:0000313" key="3">
    <source>
        <dbReference type="EMBL" id="KAH6897478.1"/>
    </source>
</evidence>